<dbReference type="EC" id="2.4.1.131" evidence="3 12"/>
<evidence type="ECO:0000256" key="1">
    <source>
        <dbReference type="ARBA" id="ARBA00004389"/>
    </source>
</evidence>
<comment type="similarity">
    <text evidence="12">Belongs to the glycosyltransferase group 1 family. Glycosyltransferase 4 subfamily.</text>
</comment>
<organism evidence="15 16">
    <name type="scientific">Pachysolen tannophilus NRRL Y-2460</name>
    <dbReference type="NCBI Taxonomy" id="669874"/>
    <lineage>
        <taxon>Eukaryota</taxon>
        <taxon>Fungi</taxon>
        <taxon>Dikarya</taxon>
        <taxon>Ascomycota</taxon>
        <taxon>Saccharomycotina</taxon>
        <taxon>Pichiomycetes</taxon>
        <taxon>Pachysolenaceae</taxon>
        <taxon>Pachysolen</taxon>
    </lineage>
</organism>
<comment type="pathway">
    <text evidence="2 12">Protein modification; protein glycosylation.</text>
</comment>
<comment type="subcellular location">
    <subcellularLocation>
        <location evidence="1">Endoplasmic reticulum membrane</location>
        <topology evidence="1">Single-pass membrane protein</topology>
    </subcellularLocation>
</comment>
<evidence type="ECO:0000259" key="13">
    <source>
        <dbReference type="Pfam" id="PF00534"/>
    </source>
</evidence>
<keyword evidence="5 12" id="KW-0328">Glycosyltransferase</keyword>
<gene>
    <name evidence="15" type="ORF">PACTADRAFT_24013</name>
</gene>
<dbReference type="PANTHER" id="PTHR45919:SF1">
    <property type="entry name" value="GDP-MAN:MAN(3)GLCNAC(2)-PP-DOL ALPHA-1,2-MANNOSYLTRANSFERASE"/>
    <property type="match status" value="1"/>
</dbReference>
<dbReference type="UniPathway" id="UPA00378"/>
<feature type="domain" description="Glycosyl transferase family 1" evidence="13">
    <location>
        <begin position="272"/>
        <end position="409"/>
    </location>
</feature>
<keyword evidence="7" id="KW-0812">Transmembrane</keyword>
<evidence type="ECO:0000256" key="4">
    <source>
        <dbReference type="ARBA" id="ARBA00022018"/>
    </source>
</evidence>
<sequence length="494" mass="57286">GSYRRRFILGSTNPALYSTTKTIQTLRIAQVDKENEVEFKENIKIKYPDDATRKRIYGFFHPYCNAGGGGEKVLWKAVETTLNFNSKNIVLIYTGDEESPKDILINVERRFGYKFNPKRIVFIYLYKRYLIEPSTWPYFTLIGQAIGTLLLCYEALSNVCPDVWVDTMGLPFSYPLVALSVKIPIITYTHFPIISGDMLGKLNVWSPRGLFKYCYWSLFMYLYTLCGSFVDVTMANSTWTYNHLKEIWRFNSEASMEKVYPPCSTDNLLKVRKNDNEEKEKVIVSLSQFRPEKRHDLILEEFSDYLQKTESTEKYKLILIGSIRSKDDEKMVKHLKEMADTLKISSHVEFVLDCGYDLLKDYLTKSEIGLNAMWNEHFGIVVVEYMAAGLIPLVHASAGPYLDIVVPWDLNQNEQVDTYNEETRSGFYFKSKKDPDYGNDPIKNSKFPGLSQCILQIEKLSQIEKTKILTRGKEIVLNKFSDVEFDNQFEKVLE</sequence>
<dbReference type="Pfam" id="PF15924">
    <property type="entry name" value="ALG11_N"/>
    <property type="match status" value="1"/>
</dbReference>
<dbReference type="SUPFAM" id="SSF53756">
    <property type="entry name" value="UDP-Glycosyltransferase/glycogen phosphorylase"/>
    <property type="match status" value="1"/>
</dbReference>
<evidence type="ECO:0000256" key="7">
    <source>
        <dbReference type="ARBA" id="ARBA00022692"/>
    </source>
</evidence>
<dbReference type="Pfam" id="PF00534">
    <property type="entry name" value="Glycos_transf_1"/>
    <property type="match status" value="1"/>
</dbReference>
<evidence type="ECO:0000256" key="2">
    <source>
        <dbReference type="ARBA" id="ARBA00004922"/>
    </source>
</evidence>
<evidence type="ECO:0000256" key="10">
    <source>
        <dbReference type="ARBA" id="ARBA00023136"/>
    </source>
</evidence>
<name>A0A1E4TR03_PACTA</name>
<evidence type="ECO:0000256" key="9">
    <source>
        <dbReference type="ARBA" id="ARBA00022989"/>
    </source>
</evidence>
<keyword evidence="9" id="KW-1133">Transmembrane helix</keyword>
<comment type="function">
    <text evidence="12">GDP-Man:Man(3)GlcNAc(2)-PP-Dol alpha-1,2-mannosyltransferase that operates in the biosynthetic pathway of dolichol-linked oligosaccharides, the glycan precursors employed in protein asparagine (N)-glycosylation. The assembly of dolichol-linked oligosaccharides begins on the cytosolic side of the endoplasmic reticulum membrane and finishes in its lumen. The sequential addition of sugars to dolichol pyrophosphate produces dolichol-linked oligosaccharides containing fourteen sugars, including two GlcNAcs, nine mannoses and three glucoses. Once assembled, the oligosaccharide is transferred from the lipid to nascent proteins by oligosaccharyltransferases. Catalyzes, on the cytoplasmic face of the endoplasmic reticulum, the addition of the fourth and fifth mannose residues to the dolichol-linked oligosaccharide chain, to produce Man(5)GlcNAc(2)-PP-dolichol core oligosaccharide.</text>
</comment>
<evidence type="ECO:0000256" key="3">
    <source>
        <dbReference type="ARBA" id="ARBA00012645"/>
    </source>
</evidence>
<dbReference type="PANTHER" id="PTHR45919">
    <property type="entry name" value="GDP-MAN:MAN(3)GLCNAC(2)-PP-DOL ALPHA-1,2-MANNOSYLTRANSFERASE"/>
    <property type="match status" value="1"/>
</dbReference>
<dbReference type="InterPro" id="IPR001296">
    <property type="entry name" value="Glyco_trans_1"/>
</dbReference>
<feature type="non-terminal residue" evidence="15">
    <location>
        <position position="494"/>
    </location>
</feature>
<reference evidence="16" key="1">
    <citation type="submission" date="2016-05" db="EMBL/GenBank/DDBJ databases">
        <title>Comparative genomics of biotechnologically important yeasts.</title>
        <authorList>
            <consortium name="DOE Joint Genome Institute"/>
            <person name="Riley R."/>
            <person name="Haridas S."/>
            <person name="Wolfe K.H."/>
            <person name="Lopes M.R."/>
            <person name="Hittinger C.T."/>
            <person name="Goker M."/>
            <person name="Salamov A."/>
            <person name="Wisecaver J."/>
            <person name="Long T.M."/>
            <person name="Aerts A.L."/>
            <person name="Barry K."/>
            <person name="Choi C."/>
            <person name="Clum A."/>
            <person name="Coughlan A.Y."/>
            <person name="Deshpande S."/>
            <person name="Douglass A.P."/>
            <person name="Hanson S.J."/>
            <person name="Klenk H.-P."/>
            <person name="Labutti K."/>
            <person name="Lapidus A."/>
            <person name="Lindquist E."/>
            <person name="Lipzen A."/>
            <person name="Meier-Kolthoff J.P."/>
            <person name="Ohm R.A."/>
            <person name="Otillar R.P."/>
            <person name="Pangilinan J."/>
            <person name="Peng Y."/>
            <person name="Rokas A."/>
            <person name="Rosa C.A."/>
            <person name="Scheuner C."/>
            <person name="Sibirny A.A."/>
            <person name="Slot J.C."/>
            <person name="Stielow J.B."/>
            <person name="Sun H."/>
            <person name="Kurtzman C.P."/>
            <person name="Blackwell M."/>
            <person name="Grigoriev I.V."/>
            <person name="Jeffries T.W."/>
        </authorList>
    </citation>
    <scope>NUCLEOTIDE SEQUENCE [LARGE SCALE GENOMIC DNA]</scope>
    <source>
        <strain evidence="16">NRRL Y-2460</strain>
    </source>
</reference>
<protein>
    <recommendedName>
        <fullName evidence="4 12">GDP-Man:Man(3)GlcNAc(2)-PP-Dol alpha-1,2-mannosyltransferase</fullName>
        <ecNumber evidence="3 12">2.4.1.131</ecNumber>
    </recommendedName>
</protein>
<evidence type="ECO:0000256" key="5">
    <source>
        <dbReference type="ARBA" id="ARBA00022676"/>
    </source>
</evidence>
<accession>A0A1E4TR03</accession>
<feature type="non-terminal residue" evidence="15">
    <location>
        <position position="1"/>
    </location>
</feature>
<evidence type="ECO:0000259" key="14">
    <source>
        <dbReference type="Pfam" id="PF15924"/>
    </source>
</evidence>
<dbReference type="GO" id="GO:0005789">
    <property type="term" value="C:endoplasmic reticulum membrane"/>
    <property type="evidence" value="ECO:0007669"/>
    <property type="project" value="UniProtKB-SubCell"/>
</dbReference>
<dbReference type="Gene3D" id="3.40.50.2000">
    <property type="entry name" value="Glycogen Phosphorylase B"/>
    <property type="match status" value="1"/>
</dbReference>
<dbReference type="Proteomes" id="UP000094236">
    <property type="component" value="Unassembled WGS sequence"/>
</dbReference>
<evidence type="ECO:0000313" key="15">
    <source>
        <dbReference type="EMBL" id="ODV94118.1"/>
    </source>
</evidence>
<feature type="domain" description="ALG11 mannosyltransferase N-terminal" evidence="14">
    <location>
        <begin position="55"/>
        <end position="248"/>
    </location>
</feature>
<comment type="catalytic activity">
    <reaction evidence="11 12">
        <text>an alpha-D-Man-(1-&gt;3)-[alpha-D-Man-(1-&gt;6)]-beta-D-Man-(1-&gt;4)-beta-D-GlcNAc-(1-&gt;4)-alpha-D-GlcNAc-diphospho-di-trans,poly-cis-dolichol + 2 GDP-alpha-D-mannose = an alpha-D-Man-(1-&gt;2)-alpha-D-Man-(1-&gt;2)-alpha-D-Man-(1-&gt;3)-[alpha-D-Man-(1-&gt;6)]-beta-D-Man-(1-&gt;4)-beta-D-GlcNAc-(1-&gt;4)-alpha-D-GlcNAc-diphospho-di-trans,poly-cis-dolichol + 2 GDP + 2 H(+)</text>
        <dbReference type="Rhea" id="RHEA:29523"/>
        <dbReference type="Rhea" id="RHEA-COMP:19515"/>
        <dbReference type="Rhea" id="RHEA-COMP:19516"/>
        <dbReference type="ChEBI" id="CHEBI:15378"/>
        <dbReference type="ChEBI" id="CHEBI:57527"/>
        <dbReference type="ChEBI" id="CHEBI:58189"/>
        <dbReference type="ChEBI" id="CHEBI:132511"/>
        <dbReference type="ChEBI" id="CHEBI:132515"/>
        <dbReference type="EC" id="2.4.1.131"/>
    </reaction>
    <physiologicalReaction direction="left-to-right" evidence="11 12">
        <dbReference type="Rhea" id="RHEA:29524"/>
    </physiologicalReaction>
</comment>
<dbReference type="InterPro" id="IPR031814">
    <property type="entry name" value="ALG11_N"/>
</dbReference>
<evidence type="ECO:0000256" key="11">
    <source>
        <dbReference type="ARBA" id="ARBA00045065"/>
    </source>
</evidence>
<dbReference type="GO" id="GO:0004377">
    <property type="term" value="F:GDP-Man:Man(3)GlcNAc(2)-PP-Dol alpha-1,2-mannosyltransferase activity"/>
    <property type="evidence" value="ECO:0007669"/>
    <property type="project" value="UniProtKB-UniRule"/>
</dbReference>
<evidence type="ECO:0000256" key="8">
    <source>
        <dbReference type="ARBA" id="ARBA00022824"/>
    </source>
</evidence>
<dbReference type="CDD" id="cd03806">
    <property type="entry name" value="GT4_ALG11-like"/>
    <property type="match status" value="1"/>
</dbReference>
<dbReference type="InterPro" id="IPR038013">
    <property type="entry name" value="ALG11"/>
</dbReference>
<keyword evidence="10" id="KW-0472">Membrane</keyword>
<proteinExistence type="inferred from homology"/>
<dbReference type="STRING" id="669874.A0A1E4TR03"/>
<evidence type="ECO:0000256" key="6">
    <source>
        <dbReference type="ARBA" id="ARBA00022679"/>
    </source>
</evidence>
<evidence type="ECO:0000313" key="16">
    <source>
        <dbReference type="Proteomes" id="UP000094236"/>
    </source>
</evidence>
<dbReference type="OrthoDB" id="2276068at2759"/>
<keyword evidence="6 12" id="KW-0808">Transferase</keyword>
<keyword evidence="16" id="KW-1185">Reference proteome</keyword>
<evidence type="ECO:0000256" key="12">
    <source>
        <dbReference type="RuleBase" id="RU367051"/>
    </source>
</evidence>
<dbReference type="EMBL" id="KV454016">
    <property type="protein sequence ID" value="ODV94118.1"/>
    <property type="molecule type" value="Genomic_DNA"/>
</dbReference>
<dbReference type="AlphaFoldDB" id="A0A1E4TR03"/>
<dbReference type="GO" id="GO:0006488">
    <property type="term" value="P:dolichol-linked oligosaccharide biosynthetic process"/>
    <property type="evidence" value="ECO:0007669"/>
    <property type="project" value="EnsemblFungi"/>
</dbReference>
<keyword evidence="8 12" id="KW-0256">Endoplasmic reticulum</keyword>